<evidence type="ECO:0000259" key="7">
    <source>
        <dbReference type="PROSITE" id="PS50110"/>
    </source>
</evidence>
<feature type="modified residue" description="4-aspartylphosphate" evidence="5">
    <location>
        <position position="55"/>
    </location>
</feature>
<evidence type="ECO:0000256" key="5">
    <source>
        <dbReference type="PROSITE-ProRule" id="PRU00169"/>
    </source>
</evidence>
<evidence type="ECO:0000256" key="2">
    <source>
        <dbReference type="ARBA" id="ARBA00023015"/>
    </source>
</evidence>
<dbReference type="PROSITE" id="PS50110">
    <property type="entry name" value="RESPONSE_REGULATORY"/>
    <property type="match status" value="1"/>
</dbReference>
<dbReference type="EMBL" id="JBHULC010000007">
    <property type="protein sequence ID" value="MFD2520676.1"/>
    <property type="molecule type" value="Genomic_DNA"/>
</dbReference>
<dbReference type="Pfam" id="PF00072">
    <property type="entry name" value="Response_reg"/>
    <property type="match status" value="1"/>
</dbReference>
<sequence length="211" mass="23706">MAIRVLLADDHEILLESLATSINTSDTIEVVATAINGEDVIRKLEVHEVDVLVCDMQMPVMDGISTVLQVRQLYPNIKILMLTMLDDVEPITKAIQAGASGYILKKSKKAELEKAILAVASGKKYFNEEIISSLMKEEKGVVNDFHPQSLTERELEILVLIAQENSSQQIADKLFISLNTVETHRKNLFRKLNIKNLAGIIRYAFQHKLIH</sequence>
<dbReference type="PROSITE" id="PS50043">
    <property type="entry name" value="HTH_LUXR_2"/>
    <property type="match status" value="1"/>
</dbReference>
<organism evidence="8 9">
    <name type="scientific">Emticicia soli</name>
    <dbReference type="NCBI Taxonomy" id="2027878"/>
    <lineage>
        <taxon>Bacteria</taxon>
        <taxon>Pseudomonadati</taxon>
        <taxon>Bacteroidota</taxon>
        <taxon>Cytophagia</taxon>
        <taxon>Cytophagales</taxon>
        <taxon>Leadbetterellaceae</taxon>
        <taxon>Emticicia</taxon>
    </lineage>
</organism>
<dbReference type="SMART" id="SM00421">
    <property type="entry name" value="HTH_LUXR"/>
    <property type="match status" value="1"/>
</dbReference>
<dbReference type="PANTHER" id="PTHR43214">
    <property type="entry name" value="TWO-COMPONENT RESPONSE REGULATOR"/>
    <property type="match status" value="1"/>
</dbReference>
<protein>
    <submittedName>
        <fullName evidence="8">Response regulator</fullName>
    </submittedName>
</protein>
<dbReference type="InterPro" id="IPR001789">
    <property type="entry name" value="Sig_transdc_resp-reg_receiver"/>
</dbReference>
<feature type="domain" description="HTH luxR-type" evidence="6">
    <location>
        <begin position="143"/>
        <end position="208"/>
    </location>
</feature>
<dbReference type="InterPro" id="IPR039420">
    <property type="entry name" value="WalR-like"/>
</dbReference>
<keyword evidence="2" id="KW-0805">Transcription regulation</keyword>
<dbReference type="PANTHER" id="PTHR43214:SF41">
    <property type="entry name" value="NITRATE_NITRITE RESPONSE REGULATOR PROTEIN NARP"/>
    <property type="match status" value="1"/>
</dbReference>
<evidence type="ECO:0000256" key="3">
    <source>
        <dbReference type="ARBA" id="ARBA00023125"/>
    </source>
</evidence>
<evidence type="ECO:0000313" key="9">
    <source>
        <dbReference type="Proteomes" id="UP001597510"/>
    </source>
</evidence>
<dbReference type="RefSeq" id="WP_340239905.1">
    <property type="nucleotide sequence ID" value="NZ_JBBEWC010000016.1"/>
</dbReference>
<comment type="caution">
    <text evidence="8">The sequence shown here is derived from an EMBL/GenBank/DDBJ whole genome shotgun (WGS) entry which is preliminary data.</text>
</comment>
<dbReference type="SUPFAM" id="SSF46894">
    <property type="entry name" value="C-terminal effector domain of the bipartite response regulators"/>
    <property type="match status" value="1"/>
</dbReference>
<dbReference type="Proteomes" id="UP001597510">
    <property type="component" value="Unassembled WGS sequence"/>
</dbReference>
<reference evidence="9" key="1">
    <citation type="journal article" date="2019" name="Int. J. Syst. Evol. Microbiol.">
        <title>The Global Catalogue of Microorganisms (GCM) 10K type strain sequencing project: providing services to taxonomists for standard genome sequencing and annotation.</title>
        <authorList>
            <consortium name="The Broad Institute Genomics Platform"/>
            <consortium name="The Broad Institute Genome Sequencing Center for Infectious Disease"/>
            <person name="Wu L."/>
            <person name="Ma J."/>
        </authorList>
    </citation>
    <scope>NUCLEOTIDE SEQUENCE [LARGE SCALE GENOMIC DNA]</scope>
    <source>
        <strain evidence="9">KCTC 52344</strain>
    </source>
</reference>
<keyword evidence="4" id="KW-0804">Transcription</keyword>
<dbReference type="Pfam" id="PF00196">
    <property type="entry name" value="GerE"/>
    <property type="match status" value="1"/>
</dbReference>
<dbReference type="InterPro" id="IPR016032">
    <property type="entry name" value="Sig_transdc_resp-reg_C-effctor"/>
</dbReference>
<dbReference type="PRINTS" id="PR00038">
    <property type="entry name" value="HTHLUXR"/>
</dbReference>
<dbReference type="CDD" id="cd17535">
    <property type="entry name" value="REC_NarL-like"/>
    <property type="match status" value="1"/>
</dbReference>
<keyword evidence="3" id="KW-0238">DNA-binding</keyword>
<feature type="domain" description="Response regulatory" evidence="7">
    <location>
        <begin position="4"/>
        <end position="120"/>
    </location>
</feature>
<dbReference type="InterPro" id="IPR000792">
    <property type="entry name" value="Tscrpt_reg_LuxR_C"/>
</dbReference>
<evidence type="ECO:0000259" key="6">
    <source>
        <dbReference type="PROSITE" id="PS50043"/>
    </source>
</evidence>
<gene>
    <name evidence="8" type="ORF">ACFSR2_07280</name>
</gene>
<dbReference type="SUPFAM" id="SSF52172">
    <property type="entry name" value="CheY-like"/>
    <property type="match status" value="1"/>
</dbReference>
<keyword evidence="9" id="KW-1185">Reference proteome</keyword>
<dbReference type="SMART" id="SM00448">
    <property type="entry name" value="REC"/>
    <property type="match status" value="1"/>
</dbReference>
<evidence type="ECO:0000256" key="1">
    <source>
        <dbReference type="ARBA" id="ARBA00022553"/>
    </source>
</evidence>
<dbReference type="CDD" id="cd06170">
    <property type="entry name" value="LuxR_C_like"/>
    <property type="match status" value="1"/>
</dbReference>
<evidence type="ECO:0000256" key="4">
    <source>
        <dbReference type="ARBA" id="ARBA00023163"/>
    </source>
</evidence>
<keyword evidence="1 5" id="KW-0597">Phosphoprotein</keyword>
<dbReference type="InterPro" id="IPR058245">
    <property type="entry name" value="NreC/VraR/RcsB-like_REC"/>
</dbReference>
<proteinExistence type="predicted"/>
<accession>A0ABW5J3S8</accession>
<evidence type="ECO:0000313" key="8">
    <source>
        <dbReference type="EMBL" id="MFD2520676.1"/>
    </source>
</evidence>
<dbReference type="Gene3D" id="3.40.50.2300">
    <property type="match status" value="1"/>
</dbReference>
<dbReference type="InterPro" id="IPR011006">
    <property type="entry name" value="CheY-like_superfamily"/>
</dbReference>
<name>A0ABW5J3S8_9BACT</name>